<accession>X6LCF6</accession>
<protein>
    <submittedName>
        <fullName evidence="2">Uncharacterized protein</fullName>
    </submittedName>
</protein>
<gene>
    <name evidence="2" type="ORF">RFI_39121</name>
</gene>
<feature type="region of interest" description="Disordered" evidence="1">
    <location>
        <begin position="74"/>
        <end position="97"/>
    </location>
</feature>
<dbReference type="Proteomes" id="UP000023152">
    <property type="component" value="Unassembled WGS sequence"/>
</dbReference>
<name>X6LCF6_RETFI</name>
<dbReference type="EMBL" id="ASPP01046835">
    <property type="protein sequence ID" value="ETN98389.1"/>
    <property type="molecule type" value="Genomic_DNA"/>
</dbReference>
<feature type="region of interest" description="Disordered" evidence="1">
    <location>
        <begin position="130"/>
        <end position="150"/>
    </location>
</feature>
<reference evidence="2 3" key="1">
    <citation type="journal article" date="2013" name="Curr. Biol.">
        <title>The Genome of the Foraminiferan Reticulomyxa filosa.</title>
        <authorList>
            <person name="Glockner G."/>
            <person name="Hulsmann N."/>
            <person name="Schleicher M."/>
            <person name="Noegel A.A."/>
            <person name="Eichinger L."/>
            <person name="Gallinger C."/>
            <person name="Pawlowski J."/>
            <person name="Sierra R."/>
            <person name="Euteneuer U."/>
            <person name="Pillet L."/>
            <person name="Moustafa A."/>
            <person name="Platzer M."/>
            <person name="Groth M."/>
            <person name="Szafranski K."/>
            <person name="Schliwa M."/>
        </authorList>
    </citation>
    <scope>NUCLEOTIDE SEQUENCE [LARGE SCALE GENOMIC DNA]</scope>
</reference>
<keyword evidence="3" id="KW-1185">Reference proteome</keyword>
<dbReference type="AlphaFoldDB" id="X6LCF6"/>
<proteinExistence type="predicted"/>
<evidence type="ECO:0000313" key="3">
    <source>
        <dbReference type="Proteomes" id="UP000023152"/>
    </source>
</evidence>
<evidence type="ECO:0000313" key="2">
    <source>
        <dbReference type="EMBL" id="ETN98389.1"/>
    </source>
</evidence>
<sequence>MVSDHCYCYGSKSTKGEWSKSTYQDVDHDTKAKTNANEKTYPNFDLQLKSVFHFFDQNEDGILKHASIPTFQEMSKASIQQKTTNSSNSASEQEKLDRCGNCRKLYGVESTIETQRCVVTFGTLKNQAEPWYAKGQERQSSYQKKKKKKT</sequence>
<evidence type="ECO:0000256" key="1">
    <source>
        <dbReference type="SAM" id="MobiDB-lite"/>
    </source>
</evidence>
<comment type="caution">
    <text evidence="2">The sequence shown here is derived from an EMBL/GenBank/DDBJ whole genome shotgun (WGS) entry which is preliminary data.</text>
</comment>
<organism evidence="2 3">
    <name type="scientific">Reticulomyxa filosa</name>
    <dbReference type="NCBI Taxonomy" id="46433"/>
    <lineage>
        <taxon>Eukaryota</taxon>
        <taxon>Sar</taxon>
        <taxon>Rhizaria</taxon>
        <taxon>Retaria</taxon>
        <taxon>Foraminifera</taxon>
        <taxon>Monothalamids</taxon>
        <taxon>Reticulomyxidae</taxon>
        <taxon>Reticulomyxa</taxon>
    </lineage>
</organism>
<feature type="compositionally biased region" description="Polar residues" evidence="1">
    <location>
        <begin position="74"/>
        <end position="91"/>
    </location>
</feature>